<evidence type="ECO:0000256" key="7">
    <source>
        <dbReference type="ARBA" id="ARBA00023136"/>
    </source>
</evidence>
<dbReference type="CDD" id="cd06582">
    <property type="entry name" value="TM_PBP1_LivH_like"/>
    <property type="match status" value="1"/>
</dbReference>
<dbReference type="GO" id="GO:0005886">
    <property type="term" value="C:plasma membrane"/>
    <property type="evidence" value="ECO:0007669"/>
    <property type="project" value="UniProtKB-SubCell"/>
</dbReference>
<name>A0A554SFL8_9ACTN</name>
<organism evidence="11 12">
    <name type="scientific">Aeromicrobium piscarium</name>
    <dbReference type="NCBI Taxonomy" id="2590901"/>
    <lineage>
        <taxon>Bacteria</taxon>
        <taxon>Bacillati</taxon>
        <taxon>Actinomycetota</taxon>
        <taxon>Actinomycetes</taxon>
        <taxon>Propionibacteriales</taxon>
        <taxon>Nocardioidaceae</taxon>
        <taxon>Aeromicrobium</taxon>
    </lineage>
</organism>
<feature type="region of interest" description="Disordered" evidence="9">
    <location>
        <begin position="1"/>
        <end position="60"/>
    </location>
</feature>
<dbReference type="AlphaFoldDB" id="A0A554SFL8"/>
<feature type="transmembrane region" description="Helical" evidence="10">
    <location>
        <begin position="248"/>
        <end position="268"/>
    </location>
</feature>
<comment type="similarity">
    <text evidence="8">Belongs to the binding-protein-dependent transport system permease family. LivHM subfamily.</text>
</comment>
<comment type="caution">
    <text evidence="11">The sequence shown here is derived from an EMBL/GenBank/DDBJ whole genome shotgun (WGS) entry which is preliminary data.</text>
</comment>
<feature type="transmembrane region" description="Helical" evidence="10">
    <location>
        <begin position="63"/>
        <end position="86"/>
    </location>
</feature>
<dbReference type="OrthoDB" id="9807115at2"/>
<keyword evidence="4 10" id="KW-0812">Transmembrane</keyword>
<evidence type="ECO:0000313" key="11">
    <source>
        <dbReference type="EMBL" id="TSD65147.1"/>
    </source>
</evidence>
<feature type="transmembrane region" description="Helical" evidence="10">
    <location>
        <begin position="107"/>
        <end position="135"/>
    </location>
</feature>
<dbReference type="Proteomes" id="UP000316988">
    <property type="component" value="Unassembled WGS sequence"/>
</dbReference>
<protein>
    <submittedName>
        <fullName evidence="11">Branched-chain amino acid ABC transporter permease</fullName>
    </submittedName>
</protein>
<evidence type="ECO:0000256" key="3">
    <source>
        <dbReference type="ARBA" id="ARBA00022475"/>
    </source>
</evidence>
<dbReference type="EMBL" id="VLNT01000003">
    <property type="protein sequence ID" value="TSD65147.1"/>
    <property type="molecule type" value="Genomic_DNA"/>
</dbReference>
<dbReference type="PANTHER" id="PTHR11795">
    <property type="entry name" value="BRANCHED-CHAIN AMINO ACID TRANSPORT SYSTEM PERMEASE PROTEIN LIVH"/>
    <property type="match status" value="1"/>
</dbReference>
<feature type="transmembrane region" description="Helical" evidence="10">
    <location>
        <begin position="314"/>
        <end position="337"/>
    </location>
</feature>
<dbReference type="GO" id="GO:0022857">
    <property type="term" value="F:transmembrane transporter activity"/>
    <property type="evidence" value="ECO:0007669"/>
    <property type="project" value="InterPro"/>
</dbReference>
<evidence type="ECO:0000256" key="8">
    <source>
        <dbReference type="ARBA" id="ARBA00037998"/>
    </source>
</evidence>
<evidence type="ECO:0000256" key="6">
    <source>
        <dbReference type="ARBA" id="ARBA00022989"/>
    </source>
</evidence>
<dbReference type="PANTHER" id="PTHR11795:SF450">
    <property type="entry name" value="ABC TRANSPORTER PERMEASE PROTEIN"/>
    <property type="match status" value="1"/>
</dbReference>
<evidence type="ECO:0000256" key="9">
    <source>
        <dbReference type="SAM" id="MobiDB-lite"/>
    </source>
</evidence>
<evidence type="ECO:0000313" key="12">
    <source>
        <dbReference type="Proteomes" id="UP000316988"/>
    </source>
</evidence>
<keyword evidence="12" id="KW-1185">Reference proteome</keyword>
<keyword evidence="7 10" id="KW-0472">Membrane</keyword>
<evidence type="ECO:0000256" key="1">
    <source>
        <dbReference type="ARBA" id="ARBA00004651"/>
    </source>
</evidence>
<reference evidence="11 12" key="1">
    <citation type="submission" date="2019-07" db="EMBL/GenBank/DDBJ databases">
        <authorList>
            <person name="Zhao L.H."/>
        </authorList>
    </citation>
    <scope>NUCLEOTIDE SEQUENCE [LARGE SCALE GENOMIC DNA]</scope>
    <source>
        <strain evidence="11 12">Co35</strain>
    </source>
</reference>
<sequence>MERRSAMPSSRCAISMPTPRAWGASPMTTTTAGTRPVSSWSGAAPTARSRPSDDRARPPSPEAGIPVITFLEFILTGAIAGTVYGLTALPMSLVHSTTHAVDSAVGGYVVVAGFIAATIGGIVGSIAAIIAATGLSLLSYGLYILLRRRGPVNPITYVLLTFGLLTVLESFILWWRGPDGIVRSLFSGEIQVAGMSVSPQALVNLLVGAAVVGSLLFVIYRTPAGLWLRASASNVKGANLAGLAVDRLWASVFIVQGAVAGLAGVLLLNTAGMSYQSAAHLTLMAIAAAMIFGFRGPTTAFCGGLVLGVVESVAIGYVSGAIATALPFIIILAALMIGSRNVAVRA</sequence>
<evidence type="ECO:0000256" key="2">
    <source>
        <dbReference type="ARBA" id="ARBA00022448"/>
    </source>
</evidence>
<feature type="compositionally biased region" description="Polar residues" evidence="9">
    <location>
        <begin position="26"/>
        <end position="41"/>
    </location>
</feature>
<evidence type="ECO:0000256" key="10">
    <source>
        <dbReference type="SAM" id="Phobius"/>
    </source>
</evidence>
<proteinExistence type="inferred from homology"/>
<keyword evidence="3" id="KW-1003">Cell membrane</keyword>
<gene>
    <name evidence="11" type="ORF">FNM00_05420</name>
</gene>
<keyword evidence="2" id="KW-0813">Transport</keyword>
<evidence type="ECO:0000256" key="4">
    <source>
        <dbReference type="ARBA" id="ARBA00022692"/>
    </source>
</evidence>
<dbReference type="Pfam" id="PF02653">
    <property type="entry name" value="BPD_transp_2"/>
    <property type="match status" value="1"/>
</dbReference>
<keyword evidence="6 10" id="KW-1133">Transmembrane helix</keyword>
<accession>A0A554SFL8</accession>
<dbReference type="InterPro" id="IPR052157">
    <property type="entry name" value="BCAA_transport_permease"/>
</dbReference>
<keyword evidence="5" id="KW-0029">Amino-acid transport</keyword>
<feature type="transmembrane region" description="Helical" evidence="10">
    <location>
        <begin position="155"/>
        <end position="175"/>
    </location>
</feature>
<evidence type="ECO:0000256" key="5">
    <source>
        <dbReference type="ARBA" id="ARBA00022970"/>
    </source>
</evidence>
<dbReference type="GO" id="GO:0006865">
    <property type="term" value="P:amino acid transport"/>
    <property type="evidence" value="ECO:0007669"/>
    <property type="project" value="UniProtKB-KW"/>
</dbReference>
<comment type="subcellular location">
    <subcellularLocation>
        <location evidence="1">Cell membrane</location>
        <topology evidence="1">Multi-pass membrane protein</topology>
    </subcellularLocation>
</comment>
<dbReference type="InterPro" id="IPR001851">
    <property type="entry name" value="ABC_transp_permease"/>
</dbReference>
<feature type="transmembrane region" description="Helical" evidence="10">
    <location>
        <begin position="201"/>
        <end position="220"/>
    </location>
</feature>